<proteinExistence type="predicted"/>
<evidence type="ECO:0000313" key="2">
    <source>
        <dbReference type="Proteomes" id="UP000217676"/>
    </source>
</evidence>
<dbReference type="Proteomes" id="UP000217676">
    <property type="component" value="Chromosome"/>
</dbReference>
<dbReference type="EMBL" id="AP017424">
    <property type="protein sequence ID" value="BAU87360.1"/>
    <property type="molecule type" value="Genomic_DNA"/>
</dbReference>
<keyword evidence="2" id="KW-1185">Reference proteome</keyword>
<organism evidence="1 2">
    <name type="scientific">Streptomyces laurentii</name>
    <dbReference type="NCBI Taxonomy" id="39478"/>
    <lineage>
        <taxon>Bacteria</taxon>
        <taxon>Bacillati</taxon>
        <taxon>Actinomycetota</taxon>
        <taxon>Actinomycetes</taxon>
        <taxon>Kitasatosporales</taxon>
        <taxon>Streptomycetaceae</taxon>
        <taxon>Streptomyces</taxon>
    </lineage>
</organism>
<dbReference type="KEGG" id="slau:SLA_6493"/>
<dbReference type="AlphaFoldDB" id="A0A160P8T7"/>
<evidence type="ECO:0000313" key="1">
    <source>
        <dbReference type="EMBL" id="BAU87360.1"/>
    </source>
</evidence>
<name>A0A160P8T7_STRLU</name>
<dbReference type="RefSeq" id="WP_359878743.1">
    <property type="nucleotide sequence ID" value="NZ_JBEYHT010000030.1"/>
</dbReference>
<accession>A0A160P8T7</accession>
<sequence length="126" mass="13559">MARVVVEGERITVRLGPGEVPAARRRTVRLPGSALRRVGVEPDWWRVLRGEAGPGRWLPGRCVGVRHGPDGTDFVAVRAGGPVLWLELAPGAPFSRVSVSDPAPEAAARALRGLLPKGLYERRDAV</sequence>
<protein>
    <submittedName>
        <fullName evidence="1">Uncharacterized protein</fullName>
    </submittedName>
</protein>
<reference evidence="1 2" key="1">
    <citation type="journal article" date="2016" name="Genome Announc.">
        <title>Complete Genome Sequence of Thiostrepton-Producing Streptomyces laurentii ATCC 31255.</title>
        <authorList>
            <person name="Doi K."/>
            <person name="Fujino Y."/>
            <person name="Nagayoshi Y."/>
            <person name="Ohshima T."/>
            <person name="Ogata S."/>
        </authorList>
    </citation>
    <scope>NUCLEOTIDE SEQUENCE [LARGE SCALE GENOMIC DNA]</scope>
    <source>
        <strain evidence="1 2">ATCC 31255</strain>
    </source>
</reference>
<gene>
    <name evidence="1" type="ORF">SLA_6493</name>
</gene>